<protein>
    <submittedName>
        <fullName evidence="3">4'-phosphopantetheinyl transferase superfamily protein</fullName>
    </submittedName>
</protein>
<keyword evidence="1 3" id="KW-0808">Transferase</keyword>
<proteinExistence type="predicted"/>
<dbReference type="EMBL" id="VJXR01000009">
    <property type="protein sequence ID" value="TRW46504.1"/>
    <property type="molecule type" value="Genomic_DNA"/>
</dbReference>
<evidence type="ECO:0000256" key="1">
    <source>
        <dbReference type="ARBA" id="ARBA00022679"/>
    </source>
</evidence>
<evidence type="ECO:0000313" key="3">
    <source>
        <dbReference type="EMBL" id="TRW46504.1"/>
    </source>
</evidence>
<feature type="domain" description="4'-phosphopantetheinyl transferase" evidence="2">
    <location>
        <begin position="115"/>
        <end position="183"/>
    </location>
</feature>
<organism evidence="3 4">
    <name type="scientific">Georgenia yuyongxinii</name>
    <dbReference type="NCBI Taxonomy" id="2589797"/>
    <lineage>
        <taxon>Bacteria</taxon>
        <taxon>Bacillati</taxon>
        <taxon>Actinomycetota</taxon>
        <taxon>Actinomycetes</taxon>
        <taxon>Micrococcales</taxon>
        <taxon>Bogoriellaceae</taxon>
        <taxon>Georgenia</taxon>
    </lineage>
</organism>
<dbReference type="Pfam" id="PF01648">
    <property type="entry name" value="ACPS"/>
    <property type="match status" value="1"/>
</dbReference>
<evidence type="ECO:0000259" key="2">
    <source>
        <dbReference type="Pfam" id="PF01648"/>
    </source>
</evidence>
<dbReference type="GO" id="GO:0008897">
    <property type="term" value="F:holo-[acyl-carrier-protein] synthase activity"/>
    <property type="evidence" value="ECO:0007669"/>
    <property type="project" value="InterPro"/>
</dbReference>
<dbReference type="Proteomes" id="UP000318693">
    <property type="component" value="Unassembled WGS sequence"/>
</dbReference>
<dbReference type="Gene3D" id="3.90.470.20">
    <property type="entry name" value="4'-phosphopantetheinyl transferase domain"/>
    <property type="match status" value="1"/>
</dbReference>
<keyword evidence="4" id="KW-1185">Reference proteome</keyword>
<dbReference type="InterPro" id="IPR037143">
    <property type="entry name" value="4-PPantetheinyl_Trfase_dom_sf"/>
</dbReference>
<accession>A0A552WUQ7</accession>
<dbReference type="GO" id="GO:0000287">
    <property type="term" value="F:magnesium ion binding"/>
    <property type="evidence" value="ECO:0007669"/>
    <property type="project" value="InterPro"/>
</dbReference>
<sequence length="245" mass="25066">MRAAREVEIWLLPAGVTVAGDELDHLERDRAAALPPDRAARFVAARVLLRRVLGARLGLAPDVVPLDATCPQCGRPHGQVRVEATPAGGPGGGPRVSVTRSGPLTVVALANGAEIGVDVEAEAAVTWAQLADVALTPAERAAHDRLPPPRRGPALARAWVRKEAVLKALGCGLDLEPARLELAGPDGPRLLPAAAVRTGAGDPIAVALADLSLEPGVAGAVAVLGPGPVAVRTHDGAAALRRVRL</sequence>
<gene>
    <name evidence="3" type="ORF">FJ693_05150</name>
</gene>
<dbReference type="SUPFAM" id="SSF56214">
    <property type="entry name" value="4'-phosphopantetheinyl transferase"/>
    <property type="match status" value="1"/>
</dbReference>
<comment type="caution">
    <text evidence="3">The sequence shown here is derived from an EMBL/GenBank/DDBJ whole genome shotgun (WGS) entry which is preliminary data.</text>
</comment>
<name>A0A552WUQ7_9MICO</name>
<evidence type="ECO:0000313" key="4">
    <source>
        <dbReference type="Proteomes" id="UP000318693"/>
    </source>
</evidence>
<reference evidence="3 4" key="1">
    <citation type="submission" date="2019-07" db="EMBL/GenBank/DDBJ databases">
        <title>Georgenia wutianyii sp. nov. and Georgenia *** sp. nov. isolated from plateau pika (Ochotona curzoniae) in the Qinghai-Tibet plateau of China.</title>
        <authorList>
            <person name="Tian Z."/>
        </authorList>
    </citation>
    <scope>NUCLEOTIDE SEQUENCE [LARGE SCALE GENOMIC DNA]</scope>
    <source>
        <strain evidence="3 4">Z446</strain>
    </source>
</reference>
<dbReference type="InterPro" id="IPR008278">
    <property type="entry name" value="4-PPantetheinyl_Trfase_dom"/>
</dbReference>
<dbReference type="RefSeq" id="WP_143417458.1">
    <property type="nucleotide sequence ID" value="NZ_VJXR01000009.1"/>
</dbReference>
<dbReference type="AlphaFoldDB" id="A0A552WUQ7"/>